<dbReference type="PATRIC" id="fig|1423804.4.peg.954"/>
<dbReference type="AlphaFoldDB" id="A0A0R2EZA7"/>
<feature type="transmembrane region" description="Helical" evidence="1">
    <location>
        <begin position="103"/>
        <end position="132"/>
    </location>
</feature>
<feature type="transmembrane region" description="Helical" evidence="1">
    <location>
        <begin position="48"/>
        <end position="66"/>
    </location>
</feature>
<dbReference type="PANTHER" id="PTHR45138:SF9">
    <property type="entry name" value="DIGUANYLATE CYCLASE DGCM-RELATED"/>
    <property type="match status" value="1"/>
</dbReference>
<keyword evidence="4" id="KW-1185">Reference proteome</keyword>
<dbReference type="Proteomes" id="UP000051442">
    <property type="component" value="Unassembled WGS sequence"/>
</dbReference>
<feature type="transmembrane region" description="Helical" evidence="1">
    <location>
        <begin position="72"/>
        <end position="91"/>
    </location>
</feature>
<gene>
    <name evidence="3" type="ORF">FD14_GL000886</name>
</gene>
<dbReference type="Gene3D" id="3.30.70.270">
    <property type="match status" value="1"/>
</dbReference>
<dbReference type="InterPro" id="IPR000160">
    <property type="entry name" value="GGDEF_dom"/>
</dbReference>
<dbReference type="GO" id="GO:0052621">
    <property type="term" value="F:diguanylate cyclase activity"/>
    <property type="evidence" value="ECO:0007669"/>
    <property type="project" value="TreeGrafter"/>
</dbReference>
<dbReference type="InterPro" id="IPR029787">
    <property type="entry name" value="Nucleotide_cyclase"/>
</dbReference>
<dbReference type="STRING" id="1423804.FD14_GL000886"/>
<keyword evidence="1" id="KW-0812">Transmembrane</keyword>
<keyword evidence="1" id="KW-0472">Membrane</keyword>
<dbReference type="CDD" id="cd01949">
    <property type="entry name" value="GGDEF"/>
    <property type="match status" value="1"/>
</dbReference>
<dbReference type="OrthoDB" id="9759607at2"/>
<organism evidence="3 4">
    <name type="scientific">Secundilactobacillus similis DSM 23365 = JCM 2765</name>
    <dbReference type="NCBI Taxonomy" id="1423804"/>
    <lineage>
        <taxon>Bacteria</taxon>
        <taxon>Bacillati</taxon>
        <taxon>Bacillota</taxon>
        <taxon>Bacilli</taxon>
        <taxon>Lactobacillales</taxon>
        <taxon>Lactobacillaceae</taxon>
        <taxon>Secundilactobacillus</taxon>
    </lineage>
</organism>
<proteinExistence type="predicted"/>
<dbReference type="EMBL" id="AYZM01000105">
    <property type="protein sequence ID" value="KRN21705.1"/>
    <property type="molecule type" value="Genomic_DNA"/>
</dbReference>
<evidence type="ECO:0000256" key="1">
    <source>
        <dbReference type="SAM" id="Phobius"/>
    </source>
</evidence>
<feature type="domain" description="GGDEF" evidence="2">
    <location>
        <begin position="238"/>
        <end position="374"/>
    </location>
</feature>
<name>A0A0R2EZA7_9LACO</name>
<dbReference type="PROSITE" id="PS50887">
    <property type="entry name" value="GGDEF"/>
    <property type="match status" value="1"/>
</dbReference>
<dbReference type="SMART" id="SM00267">
    <property type="entry name" value="GGDEF"/>
    <property type="match status" value="1"/>
</dbReference>
<dbReference type="NCBIfam" id="TIGR00254">
    <property type="entry name" value="GGDEF"/>
    <property type="match status" value="1"/>
</dbReference>
<comment type="caution">
    <text evidence="3">The sequence shown here is derived from an EMBL/GenBank/DDBJ whole genome shotgun (WGS) entry which is preliminary data.</text>
</comment>
<evidence type="ECO:0000313" key="3">
    <source>
        <dbReference type="EMBL" id="KRN21705.1"/>
    </source>
</evidence>
<dbReference type="Pfam" id="PF00990">
    <property type="entry name" value="GGDEF"/>
    <property type="match status" value="1"/>
</dbReference>
<evidence type="ECO:0000259" key="2">
    <source>
        <dbReference type="PROSITE" id="PS50887"/>
    </source>
</evidence>
<evidence type="ECO:0000313" key="4">
    <source>
        <dbReference type="Proteomes" id="UP000051442"/>
    </source>
</evidence>
<feature type="transmembrane region" description="Helical" evidence="1">
    <location>
        <begin position="144"/>
        <end position="163"/>
    </location>
</feature>
<dbReference type="InterPro" id="IPR043128">
    <property type="entry name" value="Rev_trsase/Diguanyl_cyclase"/>
</dbReference>
<protein>
    <submittedName>
        <fullName evidence="3">Signal transduction diguanylate cyclase</fullName>
    </submittedName>
</protein>
<feature type="transmembrane region" description="Helical" evidence="1">
    <location>
        <begin position="175"/>
        <end position="191"/>
    </location>
</feature>
<dbReference type="RefSeq" id="WP_057151966.1">
    <property type="nucleotide sequence ID" value="NZ_AYZM01000105.1"/>
</dbReference>
<feature type="transmembrane region" description="Helical" evidence="1">
    <location>
        <begin position="6"/>
        <end position="27"/>
    </location>
</feature>
<accession>A0A0R2EZA7</accession>
<sequence>MLIGNYIESVFLVVACTLGIMSAYFQVDAVTRQRVAKQRDLGRLKADYPLVVFVCLVLLLLGFLSTTASHQLFWVLINLQAILMLYSNLLLPTLSEFLIIQGMGALMFFLAGDALNWVTWLIFLVSCLVVYSEHWYSKYLVHRPYFFLMPPLIIGVVFWARVYVISPSLTLTDTIVNYIGFAWAYYALWVYDQSLQRDQQVVAKLTHEVQYDGLTRVRNWAMFRQDFTHNYGQLSETPQLALVVMDIDHFKHINDTYGHLVGNQVLMMVATQIQSYLKRQDPNYKFYRTGGEEFAMILPGADLARAKVITLICHQLLSDMDVRFNGGEFNITASFGLAMATTKDGNSTAVFKRADHYLYQSKHAGRDCITVEGETLNHQVA</sequence>
<dbReference type="InterPro" id="IPR050469">
    <property type="entry name" value="Diguanylate_Cyclase"/>
</dbReference>
<dbReference type="SUPFAM" id="SSF55073">
    <property type="entry name" value="Nucleotide cyclase"/>
    <property type="match status" value="1"/>
</dbReference>
<dbReference type="PANTHER" id="PTHR45138">
    <property type="entry name" value="REGULATORY COMPONENTS OF SENSORY TRANSDUCTION SYSTEM"/>
    <property type="match status" value="1"/>
</dbReference>
<reference evidence="3 4" key="1">
    <citation type="journal article" date="2015" name="Genome Announc.">
        <title>Expanding the biotechnology potential of lactobacilli through comparative genomics of 213 strains and associated genera.</title>
        <authorList>
            <person name="Sun Z."/>
            <person name="Harris H.M."/>
            <person name="McCann A."/>
            <person name="Guo C."/>
            <person name="Argimon S."/>
            <person name="Zhang W."/>
            <person name="Yang X."/>
            <person name="Jeffery I.B."/>
            <person name="Cooney J.C."/>
            <person name="Kagawa T.F."/>
            <person name="Liu W."/>
            <person name="Song Y."/>
            <person name="Salvetti E."/>
            <person name="Wrobel A."/>
            <person name="Rasinkangas P."/>
            <person name="Parkhill J."/>
            <person name="Rea M.C."/>
            <person name="O'Sullivan O."/>
            <person name="Ritari J."/>
            <person name="Douillard F.P."/>
            <person name="Paul Ross R."/>
            <person name="Yang R."/>
            <person name="Briner A.E."/>
            <person name="Felis G.E."/>
            <person name="de Vos W.M."/>
            <person name="Barrangou R."/>
            <person name="Klaenhammer T.R."/>
            <person name="Caufield P.W."/>
            <person name="Cui Y."/>
            <person name="Zhang H."/>
            <person name="O'Toole P.W."/>
        </authorList>
    </citation>
    <scope>NUCLEOTIDE SEQUENCE [LARGE SCALE GENOMIC DNA]</scope>
    <source>
        <strain evidence="3 4">DSM 23365</strain>
    </source>
</reference>
<keyword evidence="1" id="KW-1133">Transmembrane helix</keyword>